<evidence type="ECO:0000313" key="2">
    <source>
        <dbReference type="EMBL" id="CAB4861831.1"/>
    </source>
</evidence>
<dbReference type="Pfam" id="PF11228">
    <property type="entry name" value="DUF3027"/>
    <property type="match status" value="1"/>
</dbReference>
<dbReference type="AlphaFoldDB" id="A0A6J7CV77"/>
<name>A0A6J7CV77_9ZZZZ</name>
<organism evidence="2">
    <name type="scientific">freshwater metagenome</name>
    <dbReference type="NCBI Taxonomy" id="449393"/>
    <lineage>
        <taxon>unclassified sequences</taxon>
        <taxon>metagenomes</taxon>
        <taxon>ecological metagenomes</taxon>
    </lineage>
</organism>
<proteinExistence type="predicted"/>
<evidence type="ECO:0000256" key="1">
    <source>
        <dbReference type="SAM" id="MobiDB-lite"/>
    </source>
</evidence>
<dbReference type="InterPro" id="IPR021391">
    <property type="entry name" value="DUF3027"/>
</dbReference>
<reference evidence="2" key="1">
    <citation type="submission" date="2020-05" db="EMBL/GenBank/DDBJ databases">
        <authorList>
            <person name="Chiriac C."/>
            <person name="Salcher M."/>
            <person name="Ghai R."/>
            <person name="Kavagutti S V."/>
        </authorList>
    </citation>
    <scope>NUCLEOTIDE SEQUENCE</scope>
</reference>
<protein>
    <submittedName>
        <fullName evidence="2">Unannotated protein</fullName>
    </submittedName>
</protein>
<sequence>MTKTQTHKADPALIDGNAIKVAVLAAQGVEGSDRVGAHEGFIAEGDHVVTHYFACLNFAYKGWRWAVTLSHAPGTKGATLDEVVLLPSEDAILPPAWVPWSERIEPGDLGIGDVLPTREDDPRLVPGYTGADLTLPEELTDPLNPPGWEVGLGRERVLSVDGREAAAERWYTSDFGPRSAMAQAAPARCTTCGFLVPIGGAMRQAFGVCANAIAPSDGHVVSLDYGCGAHSQAEVQPISQAPDALIIDEESYELVEVRPSQELPANEDSSPSEELGHS</sequence>
<dbReference type="EMBL" id="CAFBLM010000007">
    <property type="protein sequence ID" value="CAB4861831.1"/>
    <property type="molecule type" value="Genomic_DNA"/>
</dbReference>
<accession>A0A6J7CV77</accession>
<feature type="region of interest" description="Disordered" evidence="1">
    <location>
        <begin position="256"/>
        <end position="278"/>
    </location>
</feature>
<gene>
    <name evidence="2" type="ORF">UFOPK3401_00288</name>
</gene>